<proteinExistence type="predicted"/>
<name>A0AAX4FQY6_XANEU</name>
<sequence>MRLALRGTSLSERAVVRGQLAAERELATRGITLSRLAALASGQADDPAAEVAARKALSAALRGAYGDAVPEPGVQLVLVVAATEAA</sequence>
<protein>
    <submittedName>
        <fullName evidence="1">Uncharacterized protein</fullName>
    </submittedName>
</protein>
<dbReference type="Proteomes" id="UP001304429">
    <property type="component" value="Plasmid p3191.2"/>
</dbReference>
<reference evidence="1" key="1">
    <citation type="submission" date="2023-10" db="EMBL/GenBank/DDBJ databases">
        <title>Comparative Genomic Analysis of Tomato Bacterial Spot Xanthomonads Reveals A New Lineage of Xanthomonas euvesicatoria.</title>
        <authorList>
            <person name="Huang C.-J."/>
            <person name="Wu T.-L."/>
            <person name="Wu Y.-L."/>
            <person name="Wang R.-S."/>
            <person name="Lin Y.-C."/>
        </authorList>
    </citation>
    <scope>NUCLEOTIDE SEQUENCE</scope>
    <source>
        <strain evidence="1">T0319-01</strain>
        <plasmid evidence="1">p3191.2</plasmid>
    </source>
</reference>
<dbReference type="RefSeq" id="WP_317720678.1">
    <property type="nucleotide sequence ID" value="NZ_CP137541.1"/>
</dbReference>
<gene>
    <name evidence="1" type="ORF">R5577_23335</name>
</gene>
<dbReference type="AlphaFoldDB" id="A0AAX4FQY6"/>
<evidence type="ECO:0000313" key="2">
    <source>
        <dbReference type="Proteomes" id="UP001304429"/>
    </source>
</evidence>
<evidence type="ECO:0000313" key="1">
    <source>
        <dbReference type="EMBL" id="WOP59055.1"/>
    </source>
</evidence>
<geneLocation type="plasmid" evidence="1 2">
    <name>p3191.2</name>
</geneLocation>
<accession>A0AAX4FQY6</accession>
<dbReference type="EMBL" id="CP137541">
    <property type="protein sequence ID" value="WOP59055.1"/>
    <property type="molecule type" value="Genomic_DNA"/>
</dbReference>
<keyword evidence="1" id="KW-0614">Plasmid</keyword>
<organism evidence="1 2">
    <name type="scientific">Xanthomonas euvesicatoria</name>
    <dbReference type="NCBI Taxonomy" id="456327"/>
    <lineage>
        <taxon>Bacteria</taxon>
        <taxon>Pseudomonadati</taxon>
        <taxon>Pseudomonadota</taxon>
        <taxon>Gammaproteobacteria</taxon>
        <taxon>Lysobacterales</taxon>
        <taxon>Lysobacteraceae</taxon>
        <taxon>Xanthomonas</taxon>
    </lineage>
</organism>